<evidence type="ECO:0000313" key="13">
    <source>
        <dbReference type="EMBL" id="SBQ63002.1"/>
    </source>
</evidence>
<dbReference type="InterPro" id="IPR057448">
    <property type="entry name" value="BCL-11A_Znf_CCHC"/>
</dbReference>
<feature type="non-terminal residue" evidence="13">
    <location>
        <position position="1"/>
    </location>
</feature>
<evidence type="ECO:0000259" key="12">
    <source>
        <dbReference type="Pfam" id="PF25491"/>
    </source>
</evidence>
<feature type="domain" description="BCL-11A-like CCHC zinc finger" evidence="12">
    <location>
        <begin position="232"/>
        <end position="259"/>
    </location>
</feature>
<comment type="subcellular location">
    <subcellularLocation>
        <location evidence="1">Nucleus</location>
    </subcellularLocation>
</comment>
<gene>
    <name evidence="13" type="primary">BCL11B</name>
</gene>
<feature type="region of interest" description="Disordered" evidence="11">
    <location>
        <begin position="139"/>
        <end position="194"/>
    </location>
</feature>
<reference evidence="13" key="1">
    <citation type="submission" date="2016-05" db="EMBL/GenBank/DDBJ databases">
        <authorList>
            <person name="Lavstsen T."/>
            <person name="Jespersen J.S."/>
        </authorList>
    </citation>
    <scope>NUCLEOTIDE SEQUENCE</scope>
    <source>
        <tissue evidence="13">Brain</tissue>
    </source>
</reference>
<keyword evidence="3" id="KW-0479">Metal-binding</keyword>
<keyword evidence="8" id="KW-0805">Transcription regulation</keyword>
<keyword evidence="2" id="KW-1017">Isopeptide bond</keyword>
<dbReference type="GO" id="GO:0003700">
    <property type="term" value="F:DNA-binding transcription factor activity"/>
    <property type="evidence" value="ECO:0007669"/>
    <property type="project" value="TreeGrafter"/>
</dbReference>
<evidence type="ECO:0000256" key="3">
    <source>
        <dbReference type="ARBA" id="ARBA00022723"/>
    </source>
</evidence>
<keyword evidence="7" id="KW-0832">Ubl conjugation</keyword>
<proteinExistence type="predicted"/>
<dbReference type="GO" id="GO:0045944">
    <property type="term" value="P:positive regulation of transcription by RNA polymerase II"/>
    <property type="evidence" value="ECO:0007669"/>
    <property type="project" value="TreeGrafter"/>
</dbReference>
<keyword evidence="5" id="KW-0863">Zinc-finger</keyword>
<sequence length="370" mass="40227">PDVQVRRNVTSALELEFSAISQRAAQNRVRVGDAGLAASSTKRGEGEPPRIRSAPRSEGWCEGGGPGPGPPLLFLHEDVGSELRERPGAPRCATAAHCTAQPPLPAERRTAAEGPRFGSVLSGQFGLTGEFWVQLGRVREEQRPRQQKEESRCFQRSSPGDAGVNARAMSRRKQGNPQHLSQRETPPEVEHHPDGALLSDALASRPLGLLPHPLDPSLAHALPPGLHADHDLLTCGQCQVTFPLGDILLFIEHKKKQCQSPLLHNGCCDKANDRGGRGGGGLHHYAQRKVVEPVEIGIQVTPEEEEVVGRRGDGGERGEKTPIKRICPEQENPPAEHNPAAERFWCSEETSPALGLWSKTSSSRVQTHRF</sequence>
<dbReference type="PANTHER" id="PTHR45993">
    <property type="entry name" value="B-CELL LYMPHOMA/LEUKEMIA 11"/>
    <property type="match status" value="1"/>
</dbReference>
<dbReference type="GO" id="GO:0005634">
    <property type="term" value="C:nucleus"/>
    <property type="evidence" value="ECO:0007669"/>
    <property type="project" value="UniProtKB-SubCell"/>
</dbReference>
<keyword evidence="10" id="KW-0539">Nucleus</keyword>
<feature type="compositionally biased region" description="Basic and acidic residues" evidence="11">
    <location>
        <begin position="139"/>
        <end position="153"/>
    </location>
</feature>
<evidence type="ECO:0000256" key="4">
    <source>
        <dbReference type="ARBA" id="ARBA00022737"/>
    </source>
</evidence>
<dbReference type="PANTHER" id="PTHR45993:SF4">
    <property type="entry name" value="B-CELL LYMPHOMA_LEUKEMIA 11B"/>
    <property type="match status" value="1"/>
</dbReference>
<dbReference type="EMBL" id="HAEB01016475">
    <property type="protein sequence ID" value="SBQ63002.1"/>
    <property type="molecule type" value="Transcribed_RNA"/>
</dbReference>
<feature type="region of interest" description="Disordered" evidence="11">
    <location>
        <begin position="29"/>
        <end position="67"/>
    </location>
</feature>
<evidence type="ECO:0000256" key="9">
    <source>
        <dbReference type="ARBA" id="ARBA00023163"/>
    </source>
</evidence>
<reference evidence="13" key="2">
    <citation type="submission" date="2016-06" db="EMBL/GenBank/DDBJ databases">
        <title>The genome of a short-lived fish provides insights into sex chromosome evolution and the genetic control of aging.</title>
        <authorList>
            <person name="Reichwald K."/>
            <person name="Felder M."/>
            <person name="Petzold A."/>
            <person name="Koch P."/>
            <person name="Groth M."/>
            <person name="Platzer M."/>
        </authorList>
    </citation>
    <scope>NUCLEOTIDE SEQUENCE</scope>
    <source>
        <tissue evidence="13">Brain</tissue>
    </source>
</reference>
<evidence type="ECO:0000256" key="5">
    <source>
        <dbReference type="ARBA" id="ARBA00022771"/>
    </source>
</evidence>
<evidence type="ECO:0000256" key="2">
    <source>
        <dbReference type="ARBA" id="ARBA00022499"/>
    </source>
</evidence>
<dbReference type="GO" id="GO:0008270">
    <property type="term" value="F:zinc ion binding"/>
    <property type="evidence" value="ECO:0007669"/>
    <property type="project" value="UniProtKB-KW"/>
</dbReference>
<evidence type="ECO:0000256" key="6">
    <source>
        <dbReference type="ARBA" id="ARBA00022833"/>
    </source>
</evidence>
<dbReference type="GO" id="GO:0000978">
    <property type="term" value="F:RNA polymerase II cis-regulatory region sequence-specific DNA binding"/>
    <property type="evidence" value="ECO:0007669"/>
    <property type="project" value="TreeGrafter"/>
</dbReference>
<evidence type="ECO:0000256" key="8">
    <source>
        <dbReference type="ARBA" id="ARBA00023015"/>
    </source>
</evidence>
<evidence type="ECO:0000256" key="10">
    <source>
        <dbReference type="ARBA" id="ARBA00023242"/>
    </source>
</evidence>
<dbReference type="AlphaFoldDB" id="A0A1A8FVH9"/>
<evidence type="ECO:0000256" key="1">
    <source>
        <dbReference type="ARBA" id="ARBA00004123"/>
    </source>
</evidence>
<evidence type="ECO:0000256" key="11">
    <source>
        <dbReference type="SAM" id="MobiDB-lite"/>
    </source>
</evidence>
<keyword evidence="6" id="KW-0862">Zinc</keyword>
<dbReference type="InterPro" id="IPR051497">
    <property type="entry name" value="Dev/Hematopoietic_TF"/>
</dbReference>
<keyword evidence="4" id="KW-0677">Repeat</keyword>
<dbReference type="Pfam" id="PF25491">
    <property type="entry name" value="CCHC_BCL-11A"/>
    <property type="match status" value="1"/>
</dbReference>
<evidence type="ECO:0000256" key="7">
    <source>
        <dbReference type="ARBA" id="ARBA00022843"/>
    </source>
</evidence>
<feature type="compositionally biased region" description="Basic and acidic residues" evidence="11">
    <location>
        <begin position="181"/>
        <end position="194"/>
    </location>
</feature>
<organism evidence="13">
    <name type="scientific">Nothobranchius korthausae</name>
    <dbReference type="NCBI Taxonomy" id="1143690"/>
    <lineage>
        <taxon>Eukaryota</taxon>
        <taxon>Metazoa</taxon>
        <taxon>Chordata</taxon>
        <taxon>Craniata</taxon>
        <taxon>Vertebrata</taxon>
        <taxon>Euteleostomi</taxon>
        <taxon>Actinopterygii</taxon>
        <taxon>Neopterygii</taxon>
        <taxon>Teleostei</taxon>
        <taxon>Neoteleostei</taxon>
        <taxon>Acanthomorphata</taxon>
        <taxon>Ovalentaria</taxon>
        <taxon>Atherinomorphae</taxon>
        <taxon>Cyprinodontiformes</taxon>
        <taxon>Nothobranchiidae</taxon>
        <taxon>Nothobranchius</taxon>
    </lineage>
</organism>
<accession>A0A1A8FVH9</accession>
<feature type="compositionally biased region" description="Basic and acidic residues" evidence="11">
    <location>
        <begin position="307"/>
        <end position="328"/>
    </location>
</feature>
<name>A0A1A8FVH9_9TELE</name>
<keyword evidence="9" id="KW-0804">Transcription</keyword>
<feature type="region of interest" description="Disordered" evidence="11">
    <location>
        <begin position="304"/>
        <end position="340"/>
    </location>
</feature>
<protein>
    <submittedName>
        <fullName evidence="13">B-cell CLL/lymphoma 11B (Zinc finger protein)</fullName>
    </submittedName>
</protein>